<evidence type="ECO:0000256" key="1">
    <source>
        <dbReference type="SAM" id="MobiDB-lite"/>
    </source>
</evidence>
<dbReference type="EMBL" id="CANHGI010000004">
    <property type="protein sequence ID" value="CAI5449707.1"/>
    <property type="molecule type" value="Genomic_DNA"/>
</dbReference>
<dbReference type="OrthoDB" id="5773944at2759"/>
<proteinExistence type="predicted"/>
<accession>A0A9P1IT67</accession>
<evidence type="ECO:0000313" key="3">
    <source>
        <dbReference type="Proteomes" id="UP001152747"/>
    </source>
</evidence>
<gene>
    <name evidence="2" type="ORF">CAMP_LOCUS12344</name>
</gene>
<dbReference type="Proteomes" id="UP001152747">
    <property type="component" value="Unassembled WGS sequence"/>
</dbReference>
<reference evidence="2" key="1">
    <citation type="submission" date="2022-11" db="EMBL/GenBank/DDBJ databases">
        <authorList>
            <person name="Kikuchi T."/>
        </authorList>
    </citation>
    <scope>NUCLEOTIDE SEQUENCE</scope>
    <source>
        <strain evidence="2">PS1010</strain>
    </source>
</reference>
<keyword evidence="3" id="KW-1185">Reference proteome</keyword>
<dbReference type="AlphaFoldDB" id="A0A9P1IT67"/>
<evidence type="ECO:0000313" key="2">
    <source>
        <dbReference type="EMBL" id="CAI5449707.1"/>
    </source>
</evidence>
<feature type="compositionally biased region" description="Polar residues" evidence="1">
    <location>
        <begin position="375"/>
        <end position="387"/>
    </location>
</feature>
<name>A0A9P1IT67_9PELO</name>
<organism evidence="2 3">
    <name type="scientific">Caenorhabditis angaria</name>
    <dbReference type="NCBI Taxonomy" id="860376"/>
    <lineage>
        <taxon>Eukaryota</taxon>
        <taxon>Metazoa</taxon>
        <taxon>Ecdysozoa</taxon>
        <taxon>Nematoda</taxon>
        <taxon>Chromadorea</taxon>
        <taxon>Rhabditida</taxon>
        <taxon>Rhabditina</taxon>
        <taxon>Rhabditomorpha</taxon>
        <taxon>Rhabditoidea</taxon>
        <taxon>Rhabditidae</taxon>
        <taxon>Peloderinae</taxon>
        <taxon>Caenorhabditis</taxon>
    </lineage>
</organism>
<feature type="region of interest" description="Disordered" evidence="1">
    <location>
        <begin position="141"/>
        <end position="164"/>
    </location>
</feature>
<feature type="region of interest" description="Disordered" evidence="1">
    <location>
        <begin position="353"/>
        <end position="387"/>
    </location>
</feature>
<sequence length="445" mass="50328">MEFSNFHLNGFFEEYQPPPYVGHFVVGIEDVRDGNLRFAVRYFLSNVEKSISLFIVKREWSDQDEKYVDDLVKTEYRRSHDLNQSAIDRVNKLPDSEWKSDRLDQLNQWRTIPAINYTFLILNDNLKSQIESQARITPRTAIIQDSDENSDEAGAGGDQQLSNKPPVLHWTIDPLEGEIQFIVQFHFSLAGPDDVTFRDICRSLKPHVESAYEWTDGILLTSDPVRLHVQRYSDTVIEYAARICVDELEGDEADKPMRFVWPYLAVALKQTIQSLDEHPHIQYSISFVPYGSIFFSSPSIEARVFDSTVFCATALKYQKVGFKIGEIVHHVDLEQIFPDGIYPSIGRLLTMQPPSPKFSRPESVAENLPAPPPISSDSTPGGLSVSHNRGRRVSFGTIKLMSDAPATTPEIPILQENGTGTDKKETTVGGFIDNMVQQAMDQLAV</sequence>
<protein>
    <submittedName>
        <fullName evidence="2">Uncharacterized protein</fullName>
    </submittedName>
</protein>
<comment type="caution">
    <text evidence="2">The sequence shown here is derived from an EMBL/GenBank/DDBJ whole genome shotgun (WGS) entry which is preliminary data.</text>
</comment>